<sequence length="191" mass="22149">MIRKAYHEYGIVNVTDVEDEVRLEIRKMRDCAFALASRLELTKANGEKKVKMLLKVIKDESRRQTLMEESIMNSESSFEERRRDMKETIVALQDRTQVALLTNLRVLNNRRTLLDLKIQELSGLAQKLSKISKENIQIRQEVKESEEPVSFIHGIMSSLPEPLRSAVVEYLYKRASIDEGEPSSELLQDRN</sequence>
<dbReference type="Proteomes" id="UP000030665">
    <property type="component" value="Unassembled WGS sequence"/>
</dbReference>
<proteinExistence type="predicted"/>
<gene>
    <name evidence="1" type="ORF">TTRE_0000038901</name>
</gene>
<dbReference type="EMBL" id="HG805815">
    <property type="protein sequence ID" value="CDW52130.1"/>
    <property type="molecule type" value="Genomic_DNA"/>
</dbReference>
<evidence type="ECO:0000313" key="2">
    <source>
        <dbReference type="Proteomes" id="UP000030665"/>
    </source>
</evidence>
<dbReference type="AlphaFoldDB" id="A0A077Z0M2"/>
<accession>A0A077Z0M2</accession>
<dbReference type="OrthoDB" id="10328205at2759"/>
<reference evidence="1" key="2">
    <citation type="submission" date="2014-03" db="EMBL/GenBank/DDBJ databases">
        <title>The whipworm genome and dual-species transcriptomics of an intimate host-pathogen interaction.</title>
        <authorList>
            <person name="Foth B.J."/>
            <person name="Tsai I.J."/>
            <person name="Reid A.J."/>
            <person name="Bancroft A.J."/>
            <person name="Nichol S."/>
            <person name="Tracey A."/>
            <person name="Holroyd N."/>
            <person name="Cotton J.A."/>
            <person name="Stanley E.J."/>
            <person name="Zarowiecki M."/>
            <person name="Liu J.Z."/>
            <person name="Huckvale T."/>
            <person name="Cooper P.J."/>
            <person name="Grencis R.K."/>
            <person name="Berriman M."/>
        </authorList>
    </citation>
    <scope>NUCLEOTIDE SEQUENCE [LARGE SCALE GENOMIC DNA]</scope>
</reference>
<protein>
    <submittedName>
        <fullName evidence="1">Laminin subunit beta-1</fullName>
    </submittedName>
</protein>
<organism evidence="1 2">
    <name type="scientific">Trichuris trichiura</name>
    <name type="common">Whipworm</name>
    <name type="synonym">Trichocephalus trichiurus</name>
    <dbReference type="NCBI Taxonomy" id="36087"/>
    <lineage>
        <taxon>Eukaryota</taxon>
        <taxon>Metazoa</taxon>
        <taxon>Ecdysozoa</taxon>
        <taxon>Nematoda</taxon>
        <taxon>Enoplea</taxon>
        <taxon>Dorylaimia</taxon>
        <taxon>Trichinellida</taxon>
        <taxon>Trichuridae</taxon>
        <taxon>Trichuris</taxon>
    </lineage>
</organism>
<keyword evidence="2" id="KW-1185">Reference proteome</keyword>
<name>A0A077Z0M2_TRITR</name>
<evidence type="ECO:0000313" key="1">
    <source>
        <dbReference type="EMBL" id="CDW52130.1"/>
    </source>
</evidence>
<reference evidence="1" key="1">
    <citation type="submission" date="2014-01" db="EMBL/GenBank/DDBJ databases">
        <authorList>
            <person name="Aslett M."/>
        </authorList>
    </citation>
    <scope>NUCLEOTIDE SEQUENCE</scope>
</reference>